<protein>
    <recommendedName>
        <fullName evidence="3">Disease resistance R13L4/SHOC-2-like LRR domain-containing protein</fullName>
    </recommendedName>
</protein>
<dbReference type="Gene3D" id="3.80.10.10">
    <property type="entry name" value="Ribonuclease Inhibitor"/>
    <property type="match status" value="1"/>
</dbReference>
<dbReference type="SUPFAM" id="SSF52058">
    <property type="entry name" value="L domain-like"/>
    <property type="match status" value="1"/>
</dbReference>
<keyword evidence="5" id="KW-1185">Reference proteome</keyword>
<keyword evidence="2" id="KW-0677">Repeat</keyword>
<organism evidence="4">
    <name type="scientific">Amphimedon queenslandica</name>
    <name type="common">Sponge</name>
    <dbReference type="NCBI Taxonomy" id="400682"/>
    <lineage>
        <taxon>Eukaryota</taxon>
        <taxon>Metazoa</taxon>
        <taxon>Porifera</taxon>
        <taxon>Demospongiae</taxon>
        <taxon>Heteroscleromorpha</taxon>
        <taxon>Haplosclerida</taxon>
        <taxon>Niphatidae</taxon>
        <taxon>Amphimedon</taxon>
    </lineage>
</organism>
<evidence type="ECO:0000256" key="2">
    <source>
        <dbReference type="ARBA" id="ARBA00022737"/>
    </source>
</evidence>
<dbReference type="STRING" id="400682.A0A1X7VV53"/>
<dbReference type="EnsemblMetazoa" id="Aqu2.1.43750_001">
    <property type="protein sequence ID" value="Aqu2.1.43750_001"/>
    <property type="gene ID" value="Aqu2.1.43750"/>
</dbReference>
<reference evidence="5" key="1">
    <citation type="journal article" date="2010" name="Nature">
        <title>The Amphimedon queenslandica genome and the evolution of animal complexity.</title>
        <authorList>
            <person name="Srivastava M."/>
            <person name="Simakov O."/>
            <person name="Chapman J."/>
            <person name="Fahey B."/>
            <person name="Gauthier M.E."/>
            <person name="Mitros T."/>
            <person name="Richards G.S."/>
            <person name="Conaco C."/>
            <person name="Dacre M."/>
            <person name="Hellsten U."/>
            <person name="Larroux C."/>
            <person name="Putnam N.H."/>
            <person name="Stanke M."/>
            <person name="Adamska M."/>
            <person name="Darling A."/>
            <person name="Degnan S.M."/>
            <person name="Oakley T.H."/>
            <person name="Plachetzki D.C."/>
            <person name="Zhai Y."/>
            <person name="Adamski M."/>
            <person name="Calcino A."/>
            <person name="Cummins S.F."/>
            <person name="Goodstein D.M."/>
            <person name="Harris C."/>
            <person name="Jackson D.J."/>
            <person name="Leys S.P."/>
            <person name="Shu S."/>
            <person name="Woodcroft B.J."/>
            <person name="Vervoort M."/>
            <person name="Kosik K.S."/>
            <person name="Manning G."/>
            <person name="Degnan B.M."/>
            <person name="Rokhsar D.S."/>
        </authorList>
    </citation>
    <scope>NUCLEOTIDE SEQUENCE [LARGE SCALE GENOMIC DNA]</scope>
</reference>
<name>A0A1X7VV53_AMPQE</name>
<evidence type="ECO:0000259" key="3">
    <source>
        <dbReference type="Pfam" id="PF23598"/>
    </source>
</evidence>
<dbReference type="InterPro" id="IPR001611">
    <property type="entry name" value="Leu-rich_rpt"/>
</dbReference>
<evidence type="ECO:0000256" key="1">
    <source>
        <dbReference type="ARBA" id="ARBA00022614"/>
    </source>
</evidence>
<dbReference type="Proteomes" id="UP000007879">
    <property type="component" value="Unassembled WGS sequence"/>
</dbReference>
<dbReference type="PROSITE" id="PS51450">
    <property type="entry name" value="LRR"/>
    <property type="match status" value="1"/>
</dbReference>
<dbReference type="KEGG" id="aqu:100638753"/>
<reference evidence="4" key="2">
    <citation type="submission" date="2017-05" db="UniProtKB">
        <authorList>
            <consortium name="EnsemblMetazoa"/>
        </authorList>
    </citation>
    <scope>IDENTIFICATION</scope>
</reference>
<dbReference type="AlphaFoldDB" id="A0A1X7VV53"/>
<dbReference type="OMA" id="CKRICIN"/>
<dbReference type="InterPro" id="IPR050216">
    <property type="entry name" value="LRR_domain-containing"/>
</dbReference>
<dbReference type="Pfam" id="PF23598">
    <property type="entry name" value="LRR_14"/>
    <property type="match status" value="1"/>
</dbReference>
<dbReference type="eggNOG" id="KOG0619">
    <property type="taxonomic scope" value="Eukaryota"/>
</dbReference>
<gene>
    <name evidence="4" type="primary">100638753</name>
</gene>
<sequence>MTCKILMAGFLKRFISFFIRRRESEGTDEKMYENTTIEYSVHGLVTVVHVIPNETGTICKDLEDSIVIPEGGITHLVAVECPQLYRLVLPDVEANDLTHLIVVHCGLKELPTTISVLCNLIVLDVTGNKIKELPDSIGSLKQLKELYIMSNCIETLSKHILDLTELERLEAGNNPKLSWPPPSICKKGLETIREYMVESLESQHSDRKNVLSGSKAYCNSLFYEHGKVPSLHHIVLEFLMRQTEVNGLLKEDTVLPHVMKKQIHFANEFGKPVVQLLKCSKCRMYCTSEETFDAHVCRGIDDNIRYIKK</sequence>
<evidence type="ECO:0000313" key="4">
    <source>
        <dbReference type="EnsemblMetazoa" id="Aqu2.1.43750_001"/>
    </source>
</evidence>
<dbReference type="InterPro" id="IPR032675">
    <property type="entry name" value="LRR_dom_sf"/>
</dbReference>
<dbReference type="InterPro" id="IPR055414">
    <property type="entry name" value="LRR_R13L4/SHOC2-like"/>
</dbReference>
<keyword evidence="1" id="KW-0433">Leucine-rich repeat</keyword>
<evidence type="ECO:0000313" key="5">
    <source>
        <dbReference type="Proteomes" id="UP000007879"/>
    </source>
</evidence>
<accession>A0A1X7VV53</accession>
<dbReference type="PANTHER" id="PTHR48051">
    <property type="match status" value="1"/>
</dbReference>
<dbReference type="EnsemblMetazoa" id="XM_003382589.2">
    <property type="protein sequence ID" value="XP_003382637.1"/>
    <property type="gene ID" value="LOC100638753"/>
</dbReference>
<feature type="domain" description="Disease resistance R13L4/SHOC-2-like LRR" evidence="3">
    <location>
        <begin position="97"/>
        <end position="173"/>
    </location>
</feature>
<dbReference type="PANTHER" id="PTHR48051:SF1">
    <property type="entry name" value="RAS SUPPRESSOR PROTEIN 1"/>
    <property type="match status" value="1"/>
</dbReference>
<dbReference type="OrthoDB" id="1728874at2759"/>
<dbReference type="GO" id="GO:0005737">
    <property type="term" value="C:cytoplasm"/>
    <property type="evidence" value="ECO:0007669"/>
    <property type="project" value="TreeGrafter"/>
</dbReference>
<proteinExistence type="predicted"/>
<dbReference type="InParanoid" id="A0A1X7VV53"/>